<organism evidence="1 2">
    <name type="scientific">Streptomyces mauvecolor</name>
    <dbReference type="NCBI Taxonomy" id="58345"/>
    <lineage>
        <taxon>Bacteria</taxon>
        <taxon>Bacillati</taxon>
        <taxon>Actinomycetota</taxon>
        <taxon>Actinomycetes</taxon>
        <taxon>Kitasatosporales</taxon>
        <taxon>Streptomycetaceae</taxon>
        <taxon>Streptomyces</taxon>
    </lineage>
</organism>
<protein>
    <submittedName>
        <fullName evidence="1">Uncharacterized protein</fullName>
    </submittedName>
</protein>
<gene>
    <name evidence="1" type="ORF">ACFPFX_34190</name>
</gene>
<evidence type="ECO:0000313" key="1">
    <source>
        <dbReference type="EMBL" id="MFC4961351.1"/>
    </source>
</evidence>
<keyword evidence="2" id="KW-1185">Reference proteome</keyword>
<comment type="caution">
    <text evidence="1">The sequence shown here is derived from an EMBL/GenBank/DDBJ whole genome shotgun (WGS) entry which is preliminary data.</text>
</comment>
<dbReference type="EMBL" id="JBHSIZ010000045">
    <property type="protein sequence ID" value="MFC4961351.1"/>
    <property type="molecule type" value="Genomic_DNA"/>
</dbReference>
<proteinExistence type="predicted"/>
<name>A0ABV9V0B6_9ACTN</name>
<accession>A0ABV9V0B6</accession>
<dbReference type="RefSeq" id="WP_344377971.1">
    <property type="nucleotide sequence ID" value="NZ_BAAASQ010000019.1"/>
</dbReference>
<sequence>MLPLSGASCPYLALIEAQGRGRDVFFEIEVVAEGEGRHAL</sequence>
<evidence type="ECO:0000313" key="2">
    <source>
        <dbReference type="Proteomes" id="UP001595834"/>
    </source>
</evidence>
<reference evidence="2" key="1">
    <citation type="journal article" date="2019" name="Int. J. Syst. Evol. Microbiol.">
        <title>The Global Catalogue of Microorganisms (GCM) 10K type strain sequencing project: providing services to taxonomists for standard genome sequencing and annotation.</title>
        <authorList>
            <consortium name="The Broad Institute Genomics Platform"/>
            <consortium name="The Broad Institute Genome Sequencing Center for Infectious Disease"/>
            <person name="Wu L."/>
            <person name="Ma J."/>
        </authorList>
    </citation>
    <scope>NUCLEOTIDE SEQUENCE [LARGE SCALE GENOMIC DNA]</scope>
    <source>
        <strain evidence="2">CCM 7224</strain>
    </source>
</reference>
<dbReference type="Proteomes" id="UP001595834">
    <property type="component" value="Unassembled WGS sequence"/>
</dbReference>